<sequence length="130" mass="15722">MDDDVEYIEINKCNLSFKKKSTSKKHQISCGFKWRIYKETRYEIGYHLIFLDIDKKEEYYFKFVINEIIIEPQDYNRVCEKNTSTETYDRWYINENRLVDLSMLDAKKYSDDYGTCVLSKKTVSLLFISE</sequence>
<evidence type="ECO:0000313" key="1">
    <source>
        <dbReference type="EMBL" id="KII74113.1"/>
    </source>
</evidence>
<reference evidence="1 2" key="1">
    <citation type="journal article" date="2014" name="Genome Biol. Evol.">
        <title>The genome of the myxosporean Thelohanellus kitauei shows adaptations to nutrient acquisition within its fish host.</title>
        <authorList>
            <person name="Yang Y."/>
            <person name="Xiong J."/>
            <person name="Zhou Z."/>
            <person name="Huo F."/>
            <person name="Miao W."/>
            <person name="Ran C."/>
            <person name="Liu Y."/>
            <person name="Zhang J."/>
            <person name="Feng J."/>
            <person name="Wang M."/>
            <person name="Wang M."/>
            <person name="Wang L."/>
            <person name="Yao B."/>
        </authorList>
    </citation>
    <scope>NUCLEOTIDE SEQUENCE [LARGE SCALE GENOMIC DNA]</scope>
    <source>
        <strain evidence="1">Wuqing</strain>
    </source>
</reference>
<evidence type="ECO:0000313" key="2">
    <source>
        <dbReference type="Proteomes" id="UP000031668"/>
    </source>
</evidence>
<proteinExistence type="predicted"/>
<organism evidence="1 2">
    <name type="scientific">Thelohanellus kitauei</name>
    <name type="common">Myxosporean</name>
    <dbReference type="NCBI Taxonomy" id="669202"/>
    <lineage>
        <taxon>Eukaryota</taxon>
        <taxon>Metazoa</taxon>
        <taxon>Cnidaria</taxon>
        <taxon>Myxozoa</taxon>
        <taxon>Myxosporea</taxon>
        <taxon>Bivalvulida</taxon>
        <taxon>Platysporina</taxon>
        <taxon>Myxobolidae</taxon>
        <taxon>Thelohanellus</taxon>
    </lineage>
</organism>
<dbReference type="EMBL" id="JWZT01000540">
    <property type="protein sequence ID" value="KII74113.1"/>
    <property type="molecule type" value="Genomic_DNA"/>
</dbReference>
<dbReference type="Proteomes" id="UP000031668">
    <property type="component" value="Unassembled WGS sequence"/>
</dbReference>
<comment type="caution">
    <text evidence="1">The sequence shown here is derived from an EMBL/GenBank/DDBJ whole genome shotgun (WGS) entry which is preliminary data.</text>
</comment>
<protein>
    <submittedName>
        <fullName evidence="1">Uncharacterized protein</fullName>
    </submittedName>
</protein>
<dbReference type="AlphaFoldDB" id="A0A0C2JXC6"/>
<accession>A0A0C2JXC6</accession>
<keyword evidence="2" id="KW-1185">Reference proteome</keyword>
<name>A0A0C2JXC6_THEKT</name>
<gene>
    <name evidence="1" type="ORF">RF11_10906</name>
</gene>